<dbReference type="AlphaFoldDB" id="A0A367EVE9"/>
<dbReference type="Proteomes" id="UP000252914">
    <property type="component" value="Unassembled WGS sequence"/>
</dbReference>
<feature type="transmembrane region" description="Helical" evidence="19">
    <location>
        <begin position="182"/>
        <end position="206"/>
    </location>
</feature>
<feature type="transmembrane region" description="Helical" evidence="19">
    <location>
        <begin position="385"/>
        <end position="407"/>
    </location>
</feature>
<evidence type="ECO:0000256" key="10">
    <source>
        <dbReference type="ARBA" id="ARBA00022723"/>
    </source>
</evidence>
<feature type="transmembrane region" description="Helical" evidence="19">
    <location>
        <begin position="271"/>
        <end position="289"/>
    </location>
</feature>
<keyword evidence="12" id="KW-0249">Electron transport</keyword>
<evidence type="ECO:0000256" key="1">
    <source>
        <dbReference type="ARBA" id="ARBA00001971"/>
    </source>
</evidence>
<dbReference type="PANTHER" id="PTHR19271:SF16">
    <property type="entry name" value="CYTOCHROME B"/>
    <property type="match status" value="1"/>
</dbReference>
<dbReference type="GO" id="GO:0008121">
    <property type="term" value="F:quinol-cytochrome-c reductase activity"/>
    <property type="evidence" value="ECO:0007669"/>
    <property type="project" value="UniProtKB-EC"/>
</dbReference>
<keyword evidence="14" id="KW-0408">Iron</keyword>
<feature type="region of interest" description="Disordered" evidence="18">
    <location>
        <begin position="532"/>
        <end position="588"/>
    </location>
</feature>
<evidence type="ECO:0000256" key="4">
    <source>
        <dbReference type="ARBA" id="ARBA00016116"/>
    </source>
</evidence>
<accession>A0A367EVE9</accession>
<dbReference type="RefSeq" id="WP_114023002.1">
    <property type="nucleotide sequence ID" value="NZ_QOIN01000046.1"/>
</dbReference>
<evidence type="ECO:0000313" key="21">
    <source>
        <dbReference type="EMBL" id="RCG21367.1"/>
    </source>
</evidence>
<evidence type="ECO:0000256" key="8">
    <source>
        <dbReference type="ARBA" id="ARBA00022660"/>
    </source>
</evidence>
<evidence type="ECO:0000256" key="7">
    <source>
        <dbReference type="ARBA" id="ARBA00022617"/>
    </source>
</evidence>
<feature type="transmembrane region" description="Helical" evidence="19">
    <location>
        <begin position="335"/>
        <end position="357"/>
    </location>
</feature>
<dbReference type="GO" id="GO:0022904">
    <property type="term" value="P:respiratory electron transport chain"/>
    <property type="evidence" value="ECO:0007669"/>
    <property type="project" value="InterPro"/>
</dbReference>
<evidence type="ECO:0000256" key="3">
    <source>
        <dbReference type="ARBA" id="ARBA00012951"/>
    </source>
</evidence>
<dbReference type="Pfam" id="PF13631">
    <property type="entry name" value="Cytochrom_B_N_2"/>
    <property type="match status" value="1"/>
</dbReference>
<keyword evidence="13 19" id="KW-1133">Transmembrane helix</keyword>
<keyword evidence="7" id="KW-0349">Heme</keyword>
<evidence type="ECO:0000256" key="9">
    <source>
        <dbReference type="ARBA" id="ARBA00022692"/>
    </source>
</evidence>
<evidence type="ECO:0000256" key="16">
    <source>
        <dbReference type="ARBA" id="ARBA00029351"/>
    </source>
</evidence>
<evidence type="ECO:0000256" key="14">
    <source>
        <dbReference type="ARBA" id="ARBA00023004"/>
    </source>
</evidence>
<feature type="compositionally biased region" description="Basic and acidic residues" evidence="18">
    <location>
        <begin position="552"/>
        <end position="567"/>
    </location>
</feature>
<gene>
    <name evidence="21" type="ORF">DTL70_18170</name>
</gene>
<dbReference type="InterPro" id="IPR005797">
    <property type="entry name" value="Cyt_b/b6_N"/>
</dbReference>
<evidence type="ECO:0000256" key="18">
    <source>
        <dbReference type="SAM" id="MobiDB-lite"/>
    </source>
</evidence>
<comment type="catalytic activity">
    <reaction evidence="16">
        <text>a quinol + 2 Fe(III)-[cytochrome c](out) = a quinone + 2 Fe(II)-[cytochrome c](out) + 2 H(+)(out)</text>
        <dbReference type="Rhea" id="RHEA:11484"/>
        <dbReference type="Rhea" id="RHEA-COMP:10350"/>
        <dbReference type="Rhea" id="RHEA-COMP:14399"/>
        <dbReference type="ChEBI" id="CHEBI:15378"/>
        <dbReference type="ChEBI" id="CHEBI:24646"/>
        <dbReference type="ChEBI" id="CHEBI:29033"/>
        <dbReference type="ChEBI" id="CHEBI:29034"/>
        <dbReference type="ChEBI" id="CHEBI:132124"/>
        <dbReference type="EC" id="7.1.1.8"/>
    </reaction>
</comment>
<name>A0A367EVE9_9ACTN</name>
<evidence type="ECO:0000256" key="5">
    <source>
        <dbReference type="ARBA" id="ARBA00022448"/>
    </source>
</evidence>
<dbReference type="InterPro" id="IPR016174">
    <property type="entry name" value="Di-haem_cyt_TM"/>
</dbReference>
<reference evidence="21 22" key="1">
    <citation type="submission" date="2018-06" db="EMBL/GenBank/DDBJ databases">
        <title>Streptomyces reniochalinae sp. nov. and Streptomyces diacarnus sp. nov. from marine sponges.</title>
        <authorList>
            <person name="Li L."/>
        </authorList>
    </citation>
    <scope>NUCLEOTIDE SEQUENCE [LARGE SCALE GENOMIC DNA]</scope>
    <source>
        <strain evidence="21 22">LHW51701</strain>
    </source>
</reference>
<keyword evidence="15 19" id="KW-0472">Membrane</keyword>
<dbReference type="InterPro" id="IPR027387">
    <property type="entry name" value="Cytb/b6-like_sf"/>
</dbReference>
<evidence type="ECO:0000256" key="15">
    <source>
        <dbReference type="ARBA" id="ARBA00023136"/>
    </source>
</evidence>
<evidence type="ECO:0000256" key="2">
    <source>
        <dbReference type="ARBA" id="ARBA00004651"/>
    </source>
</evidence>
<keyword evidence="8" id="KW-0679">Respiratory chain</keyword>
<comment type="subcellular location">
    <subcellularLocation>
        <location evidence="2">Cell membrane</location>
        <topology evidence="2">Multi-pass membrane protein</topology>
    </subcellularLocation>
</comment>
<proteinExistence type="predicted"/>
<organism evidence="21 22">
    <name type="scientific">Streptomyces diacarni</name>
    <dbReference type="NCBI Taxonomy" id="2800381"/>
    <lineage>
        <taxon>Bacteria</taxon>
        <taxon>Bacillati</taxon>
        <taxon>Actinomycetota</taxon>
        <taxon>Actinomycetes</taxon>
        <taxon>Kitasatosporales</taxon>
        <taxon>Streptomycetaceae</taxon>
        <taxon>Streptomyces</taxon>
    </lineage>
</organism>
<dbReference type="PANTHER" id="PTHR19271">
    <property type="entry name" value="CYTOCHROME B"/>
    <property type="match status" value="1"/>
</dbReference>
<evidence type="ECO:0000313" key="22">
    <source>
        <dbReference type="Proteomes" id="UP000252914"/>
    </source>
</evidence>
<feature type="compositionally biased region" description="Basic residues" evidence="18">
    <location>
        <begin position="577"/>
        <end position="588"/>
    </location>
</feature>
<keyword evidence="11" id="KW-1278">Translocase</keyword>
<evidence type="ECO:0000256" key="11">
    <source>
        <dbReference type="ARBA" id="ARBA00022967"/>
    </source>
</evidence>
<evidence type="ECO:0000256" key="6">
    <source>
        <dbReference type="ARBA" id="ARBA00022475"/>
    </source>
</evidence>
<feature type="transmembrane region" description="Helical" evidence="19">
    <location>
        <begin position="150"/>
        <end position="170"/>
    </location>
</feature>
<dbReference type="PROSITE" id="PS51002">
    <property type="entry name" value="CYTB_NTER"/>
    <property type="match status" value="1"/>
</dbReference>
<dbReference type="EC" id="7.1.1.8" evidence="3"/>
<evidence type="ECO:0000256" key="19">
    <source>
        <dbReference type="SAM" id="Phobius"/>
    </source>
</evidence>
<feature type="domain" description="Cytochrome b/b6 N-terminal region profile" evidence="20">
    <location>
        <begin position="21"/>
        <end position="247"/>
    </location>
</feature>
<comment type="caution">
    <text evidence="21">The sequence shown here is derived from an EMBL/GenBank/DDBJ whole genome shotgun (WGS) entry which is preliminary data.</text>
</comment>
<dbReference type="Gene3D" id="1.20.810.10">
    <property type="entry name" value="Cytochrome Bc1 Complex, Chain C"/>
    <property type="match status" value="1"/>
</dbReference>
<feature type="transmembrane region" description="Helical" evidence="19">
    <location>
        <begin position="119"/>
        <end position="138"/>
    </location>
</feature>
<keyword evidence="22" id="KW-1185">Reference proteome</keyword>
<dbReference type="GO" id="GO:0016491">
    <property type="term" value="F:oxidoreductase activity"/>
    <property type="evidence" value="ECO:0007669"/>
    <property type="project" value="InterPro"/>
</dbReference>
<evidence type="ECO:0000256" key="17">
    <source>
        <dbReference type="ARBA" id="ARBA00029568"/>
    </source>
</evidence>
<feature type="transmembrane region" description="Helical" evidence="19">
    <location>
        <begin position="54"/>
        <end position="73"/>
    </location>
</feature>
<keyword evidence="10" id="KW-0479">Metal-binding</keyword>
<feature type="transmembrane region" description="Helical" evidence="19">
    <location>
        <begin position="419"/>
        <end position="436"/>
    </location>
</feature>
<keyword evidence="6" id="KW-1003">Cell membrane</keyword>
<feature type="transmembrane region" description="Helical" evidence="19">
    <location>
        <begin position="218"/>
        <end position="241"/>
    </location>
</feature>
<dbReference type="GO" id="GO:0005886">
    <property type="term" value="C:plasma membrane"/>
    <property type="evidence" value="ECO:0007669"/>
    <property type="project" value="UniProtKB-SubCell"/>
</dbReference>
<keyword evidence="5" id="KW-0813">Transport</keyword>
<dbReference type="SUPFAM" id="SSF81342">
    <property type="entry name" value="Transmembrane di-heme cytochromes"/>
    <property type="match status" value="1"/>
</dbReference>
<evidence type="ECO:0000256" key="12">
    <source>
        <dbReference type="ARBA" id="ARBA00022982"/>
    </source>
</evidence>
<sequence length="588" mass="65023">MEHSRARAARRAALRKAAERGFDAADERLPAASGGRALLRKAFPEHWSFLLGELALYSFVVLLLTGVYLTLFFDAEMTQVRYHGPYEPLRGQLMSTAYASTLEISFEVRGGLLIRQIHHWAALLFAGAIGLHMLRIFFTGAFRKPRDVNWLIGMTLFVVALAEGFSGYSLPDDLLSGTGLRIAEGVMLSIPVVGTYLALFVFGGQFPGHEIIERLYPLHILLLPGLLLALVVAHLILVVYLQHTQWSGPGRTNKNVVGHAMVPQFAARSTGLFFMVAGVIGVLAAVGQINPVWDYGPYEPGKVSTAAQPDWYVGFLEGSLRLMPPFETTLFGHTLMWNVLVPAVVLPGLMFALLYAYPFFERWITGEDGTPHVCDRPRNQPVRTALGAAGITFYGVLLLAGGNDVIADTFTVSLNALTWAFRVALVLGPPAAYLLAKRLCLSLQERDAQRVSHGEETSWVRQSVEGTFDADHEQLPPGERYRLVAQRFPRPLEAPEGAGGPRRLRAALSHWYYRDALSPAWRTIGHQRERAHAAVSGAERGSRQYVSSSHRSRQEAPSRGSRQESAARRALSGRSGRTGKRIRTPRRR</sequence>
<dbReference type="GO" id="GO:0046872">
    <property type="term" value="F:metal ion binding"/>
    <property type="evidence" value="ECO:0007669"/>
    <property type="project" value="UniProtKB-KW"/>
</dbReference>
<dbReference type="FunFam" id="1.20.810.10:FF:000007">
    <property type="entry name" value="Ubiquinol-cytochrome C reductase B subunit"/>
    <property type="match status" value="1"/>
</dbReference>
<evidence type="ECO:0000256" key="13">
    <source>
        <dbReference type="ARBA" id="ARBA00022989"/>
    </source>
</evidence>
<comment type="cofactor">
    <cofactor evidence="1">
        <name>heme</name>
        <dbReference type="ChEBI" id="CHEBI:30413"/>
    </cofactor>
</comment>
<protein>
    <recommendedName>
        <fullName evidence="4">Cytochrome bc1 complex cytochrome b subunit</fullName>
        <ecNumber evidence="3">7.1.1.8</ecNumber>
    </recommendedName>
    <alternativeName>
        <fullName evidence="17">Cytochrome bc1 reductase complex subunit QcrB</fullName>
    </alternativeName>
</protein>
<keyword evidence="9 19" id="KW-0812">Transmembrane</keyword>
<evidence type="ECO:0000259" key="20">
    <source>
        <dbReference type="PROSITE" id="PS51002"/>
    </source>
</evidence>
<dbReference type="EMBL" id="QOIN01000046">
    <property type="protein sequence ID" value="RCG21367.1"/>
    <property type="molecule type" value="Genomic_DNA"/>
</dbReference>